<sequence length="165" mass="18404">MNIAQIKNQWLSAQVDVAYPTPQSLIGRDLYLASVQQCTYQDVALQAVAELIPQDVYRVDFHRLTVMFAQLQAGQYQTPTEKEAIIEFFTQIIYAPPCELYLGFEQGEPVAAGVLTQTEAGVLVSDLVIAKTSSAYETPLDFAYQILKYSQVNETAQVCSVELKK</sequence>
<evidence type="ECO:0000313" key="1">
    <source>
        <dbReference type="EMBL" id="SJN59370.1"/>
    </source>
</evidence>
<reference evidence="2" key="1">
    <citation type="submission" date="2017-02" db="EMBL/GenBank/DDBJ databases">
        <authorList>
            <person name="Rodrigo-Torres L."/>
            <person name="Arahal R.D."/>
            <person name="Lucena T."/>
        </authorList>
    </citation>
    <scope>NUCLEOTIDE SEQUENCE [LARGE SCALE GENOMIC DNA]</scope>
    <source>
        <strain evidence="2">CECT 7878</strain>
    </source>
</reference>
<dbReference type="OrthoDB" id="5906376at2"/>
<accession>A0A1R4LS02</accession>
<dbReference type="Proteomes" id="UP000188276">
    <property type="component" value="Unassembled WGS sequence"/>
</dbReference>
<dbReference type="AlphaFoldDB" id="A0A1R4LS02"/>
<gene>
    <name evidence="1" type="ORF">VR7878_03382</name>
</gene>
<organism evidence="1 2">
    <name type="scientific">Vibrio ruber (strain DSM 16370 / JCM 11486 / BCRC 17186 / CECT 7878 / LMG 23124 / VR1)</name>
    <dbReference type="NCBI Taxonomy" id="1123498"/>
    <lineage>
        <taxon>Bacteria</taxon>
        <taxon>Pseudomonadati</taxon>
        <taxon>Pseudomonadota</taxon>
        <taxon>Gammaproteobacteria</taxon>
        <taxon>Vibrionales</taxon>
        <taxon>Vibrionaceae</taxon>
        <taxon>Vibrio</taxon>
    </lineage>
</organism>
<protein>
    <submittedName>
        <fullName evidence="1">Uncharacterized protein</fullName>
    </submittedName>
</protein>
<dbReference type="STRING" id="1123498.VR7878_03382"/>
<evidence type="ECO:0000313" key="2">
    <source>
        <dbReference type="Proteomes" id="UP000188276"/>
    </source>
</evidence>
<keyword evidence="2" id="KW-1185">Reference proteome</keyword>
<proteinExistence type="predicted"/>
<name>A0A1R4LS02_VIBR1</name>
<dbReference type="RefSeq" id="WP_077337260.1">
    <property type="nucleotide sequence ID" value="NZ_FULE01000049.1"/>
</dbReference>
<dbReference type="EMBL" id="FULE01000049">
    <property type="protein sequence ID" value="SJN59370.1"/>
    <property type="molecule type" value="Genomic_DNA"/>
</dbReference>